<keyword evidence="5 7" id="KW-1133">Transmembrane helix</keyword>
<evidence type="ECO:0000256" key="6">
    <source>
        <dbReference type="ARBA" id="ARBA00023136"/>
    </source>
</evidence>
<keyword evidence="11" id="KW-1185">Reference proteome</keyword>
<dbReference type="Pfam" id="PF00534">
    <property type="entry name" value="Glycos_transf_1"/>
    <property type="match status" value="1"/>
</dbReference>
<feature type="transmembrane region" description="Helical" evidence="7">
    <location>
        <begin position="534"/>
        <end position="553"/>
    </location>
</feature>
<dbReference type="AlphaFoldDB" id="A0A2T4UEI0"/>
<evidence type="ECO:0000259" key="9">
    <source>
        <dbReference type="Pfam" id="PF13439"/>
    </source>
</evidence>
<evidence type="ECO:0000256" key="5">
    <source>
        <dbReference type="ARBA" id="ARBA00022989"/>
    </source>
</evidence>
<reference evidence="10 11" key="1">
    <citation type="submission" date="2018-03" db="EMBL/GenBank/DDBJ databases">
        <title>Aquarubrobacter algicola gen. nov., sp. nov., a novel actinobacterium isolated from shallow eutrophic lake during the end of cyanobacterial harmful algal blooms.</title>
        <authorList>
            <person name="Chun S.J."/>
        </authorList>
    </citation>
    <scope>NUCLEOTIDE SEQUENCE [LARGE SCALE GENOMIC DNA]</scope>
    <source>
        <strain evidence="10 11">Seoho-28</strain>
    </source>
</reference>
<feature type="domain" description="Glycosyl transferase family 1" evidence="8">
    <location>
        <begin position="199"/>
        <end position="350"/>
    </location>
</feature>
<dbReference type="PANTHER" id="PTHR45947">
    <property type="entry name" value="SULFOQUINOVOSYL TRANSFERASE SQD2"/>
    <property type="match status" value="1"/>
</dbReference>
<gene>
    <name evidence="10" type="ORF">C7Y72_14485</name>
</gene>
<name>A0A2T4UEI0_9ACTN</name>
<dbReference type="GO" id="GO:1901137">
    <property type="term" value="P:carbohydrate derivative biosynthetic process"/>
    <property type="evidence" value="ECO:0007669"/>
    <property type="project" value="UniProtKB-ARBA"/>
</dbReference>
<feature type="transmembrane region" description="Helical" evidence="7">
    <location>
        <begin position="559"/>
        <end position="577"/>
    </location>
</feature>
<comment type="caution">
    <text evidence="10">The sequence shown here is derived from an EMBL/GenBank/DDBJ whole genome shotgun (WGS) entry which is preliminary data.</text>
</comment>
<protein>
    <recommendedName>
        <fullName evidence="12">Glycosyltransferase</fullName>
    </recommendedName>
</protein>
<dbReference type="CDD" id="cd03801">
    <property type="entry name" value="GT4_PimA-like"/>
    <property type="match status" value="1"/>
</dbReference>
<dbReference type="GO" id="GO:0016020">
    <property type="term" value="C:membrane"/>
    <property type="evidence" value="ECO:0007669"/>
    <property type="project" value="UniProtKB-SubCell"/>
</dbReference>
<feature type="transmembrane region" description="Helical" evidence="7">
    <location>
        <begin position="420"/>
        <end position="445"/>
    </location>
</feature>
<keyword evidence="4 7" id="KW-0812">Transmembrane</keyword>
<dbReference type="Gene3D" id="3.40.50.2000">
    <property type="entry name" value="Glycogen Phosphorylase B"/>
    <property type="match status" value="2"/>
</dbReference>
<feature type="transmembrane region" description="Helical" evidence="7">
    <location>
        <begin position="497"/>
        <end position="514"/>
    </location>
</feature>
<sequence>MPTAPPDTTPRHILLLTDRDWAHPQGGGTGTNLFGQVSRWIAWGHRVTVIAGAFPGGAAVERPHERLEIHRIGSRLTVFPGAAWRTLRGVGADADVCLEVVNGIAFFTPLWWWLRMPRVTLVHHVHADHYVAELGRRGRVAALLLEALPLRTLYRPSPFLTISRSARDDLVALGVPGEQVHVAHLGVDAPPDPPSVDAAQPTLLYLGRLKAYKRIEHVLDVLEAIPAARLDLAGEGDHREALEAEIAARGLTDRVTLHGHVDEERKWELYGRAWVNLTASSAEGWCLTVMEAASCGTPSAALRVGGLPESIVDGETGVLADTPQELAAAVRDLVADPARRRAQGDAARERAATFTWDATAAENLTVLEAATTAPRPRLRDALARSGTGAAAGLAGATLANNAIQLLFTIVVTRLLGTDGYGALAAIIGVFLILLVGGQSVQAAAARETALGALGDRQLLRTTLRAWTGRLLLATAVLALVGVLVREPLATLTGTPEHPWAVAAIPATGALWMLLSLQRGVLQGLHAYGPVARSLVLEAVGRLVTGVLLVLLGAGVAGAFLGTPLTIAITVGALWLAIERRLSDDRAAATPAVPDAQAIRTLGRLVSGGWVPIFGLLLLAVLQNVDVIIARHELDADRAGAYAIAAVAAKSVVWVAIGVGLQLLPDATRRHAAGEDPRPVLVRSLTVLVAVAAPALLIFALVPELLLTLAFGPDGADGADALLLLGVAMTLLAVAYLTVQYMLALRATRFLWVLAVVAVAEVLVLFTGDFGIVTFASIVLGVQVLAAAGVLALGLRIVPRGGPRTPVAT</sequence>
<evidence type="ECO:0000256" key="4">
    <source>
        <dbReference type="ARBA" id="ARBA00022692"/>
    </source>
</evidence>
<dbReference type="Pfam" id="PF13439">
    <property type="entry name" value="Glyco_transf_4"/>
    <property type="match status" value="1"/>
</dbReference>
<feature type="transmembrane region" description="Helical" evidence="7">
    <location>
        <begin position="721"/>
        <end position="742"/>
    </location>
</feature>
<keyword evidence="6 7" id="KW-0472">Membrane</keyword>
<feature type="transmembrane region" description="Helical" evidence="7">
    <location>
        <begin position="749"/>
        <end position="765"/>
    </location>
</feature>
<evidence type="ECO:0000256" key="7">
    <source>
        <dbReference type="SAM" id="Phobius"/>
    </source>
</evidence>
<dbReference type="InterPro" id="IPR050194">
    <property type="entry name" value="Glycosyltransferase_grp1"/>
</dbReference>
<accession>A0A2T4UEI0</accession>
<feature type="transmembrane region" description="Helical" evidence="7">
    <location>
        <begin position="466"/>
        <end position="485"/>
    </location>
</feature>
<evidence type="ECO:0008006" key="12">
    <source>
        <dbReference type="Google" id="ProtNLM"/>
    </source>
</evidence>
<dbReference type="InterPro" id="IPR002797">
    <property type="entry name" value="Polysacc_synth"/>
</dbReference>
<evidence type="ECO:0000313" key="11">
    <source>
        <dbReference type="Proteomes" id="UP000240739"/>
    </source>
</evidence>
<organism evidence="10 11">
    <name type="scientific">Paraconexibacter algicola</name>
    <dbReference type="NCBI Taxonomy" id="2133960"/>
    <lineage>
        <taxon>Bacteria</taxon>
        <taxon>Bacillati</taxon>
        <taxon>Actinomycetota</taxon>
        <taxon>Thermoleophilia</taxon>
        <taxon>Solirubrobacterales</taxon>
        <taxon>Paraconexibacteraceae</taxon>
        <taxon>Paraconexibacter</taxon>
    </lineage>
</organism>
<feature type="transmembrane region" description="Helical" evidence="7">
    <location>
        <begin position="609"/>
        <end position="629"/>
    </location>
</feature>
<dbReference type="SUPFAM" id="SSF53756">
    <property type="entry name" value="UDP-Glycosyltransferase/glycogen phosphorylase"/>
    <property type="match status" value="1"/>
</dbReference>
<evidence type="ECO:0000256" key="3">
    <source>
        <dbReference type="ARBA" id="ARBA00022679"/>
    </source>
</evidence>
<dbReference type="InterPro" id="IPR028098">
    <property type="entry name" value="Glyco_trans_4-like_N"/>
</dbReference>
<dbReference type="RefSeq" id="WP_107569913.1">
    <property type="nucleotide sequence ID" value="NZ_PYYB01000002.1"/>
</dbReference>
<keyword evidence="3" id="KW-0808">Transferase</keyword>
<evidence type="ECO:0000313" key="10">
    <source>
        <dbReference type="EMBL" id="PTL56194.1"/>
    </source>
</evidence>
<comment type="subcellular location">
    <subcellularLocation>
        <location evidence="1">Membrane</location>
        <topology evidence="1">Multi-pass membrane protein</topology>
    </subcellularLocation>
</comment>
<feature type="transmembrane region" description="Helical" evidence="7">
    <location>
        <begin position="771"/>
        <end position="794"/>
    </location>
</feature>
<feature type="transmembrane region" description="Helical" evidence="7">
    <location>
        <begin position="641"/>
        <end position="663"/>
    </location>
</feature>
<dbReference type="PANTHER" id="PTHR45947:SF3">
    <property type="entry name" value="SULFOQUINOVOSYL TRANSFERASE SQD2"/>
    <property type="match status" value="1"/>
</dbReference>
<dbReference type="InterPro" id="IPR001296">
    <property type="entry name" value="Glyco_trans_1"/>
</dbReference>
<proteinExistence type="predicted"/>
<dbReference type="Proteomes" id="UP000240739">
    <property type="component" value="Unassembled WGS sequence"/>
</dbReference>
<feature type="domain" description="Glycosyltransferase subfamily 4-like N-terminal" evidence="9">
    <location>
        <begin position="27"/>
        <end position="188"/>
    </location>
</feature>
<dbReference type="OrthoDB" id="9806887at2"/>
<feature type="transmembrane region" description="Helical" evidence="7">
    <location>
        <begin position="684"/>
        <end position="701"/>
    </location>
</feature>
<evidence type="ECO:0000259" key="8">
    <source>
        <dbReference type="Pfam" id="PF00534"/>
    </source>
</evidence>
<dbReference type="Pfam" id="PF01943">
    <property type="entry name" value="Polysacc_synt"/>
    <property type="match status" value="1"/>
</dbReference>
<evidence type="ECO:0000256" key="2">
    <source>
        <dbReference type="ARBA" id="ARBA00022676"/>
    </source>
</evidence>
<dbReference type="GO" id="GO:0016758">
    <property type="term" value="F:hexosyltransferase activity"/>
    <property type="evidence" value="ECO:0007669"/>
    <property type="project" value="TreeGrafter"/>
</dbReference>
<keyword evidence="2" id="KW-0328">Glycosyltransferase</keyword>
<evidence type="ECO:0000256" key="1">
    <source>
        <dbReference type="ARBA" id="ARBA00004141"/>
    </source>
</evidence>
<dbReference type="EMBL" id="PYYB01000002">
    <property type="protein sequence ID" value="PTL56194.1"/>
    <property type="molecule type" value="Genomic_DNA"/>
</dbReference>